<evidence type="ECO:0000259" key="2">
    <source>
        <dbReference type="PROSITE" id="PS50110"/>
    </source>
</evidence>
<evidence type="ECO:0000313" key="4">
    <source>
        <dbReference type="Proteomes" id="UP000600449"/>
    </source>
</evidence>
<gene>
    <name evidence="3" type="ORF">GCM10011322_12090</name>
</gene>
<sequence>MRIHIVEDDFGVRDSLIELVSAFGFAARAYADGESFLSAGPPAAGDIVFVDLGLPGMSGTDVIRWIAAQKRAARVVAISGKPLGDIEMMLRELPATPLLRKPLEADAIAAYL</sequence>
<proteinExistence type="predicted"/>
<reference evidence="3 4" key="1">
    <citation type="journal article" date="2014" name="Int. J. Syst. Evol. Microbiol.">
        <title>Complete genome sequence of Corynebacterium casei LMG S-19264T (=DSM 44701T), isolated from a smear-ripened cheese.</title>
        <authorList>
            <consortium name="US DOE Joint Genome Institute (JGI-PGF)"/>
            <person name="Walter F."/>
            <person name="Albersmeier A."/>
            <person name="Kalinowski J."/>
            <person name="Ruckert C."/>
        </authorList>
    </citation>
    <scope>NUCLEOTIDE SEQUENCE [LARGE SCALE GENOMIC DNA]</scope>
    <source>
        <strain evidence="3 4">CGMCC 1.9161</strain>
    </source>
</reference>
<organism evidence="3 4">
    <name type="scientific">Salinarimonas ramus</name>
    <dbReference type="NCBI Taxonomy" id="690164"/>
    <lineage>
        <taxon>Bacteria</taxon>
        <taxon>Pseudomonadati</taxon>
        <taxon>Pseudomonadota</taxon>
        <taxon>Alphaproteobacteria</taxon>
        <taxon>Hyphomicrobiales</taxon>
        <taxon>Salinarimonadaceae</taxon>
        <taxon>Salinarimonas</taxon>
    </lineage>
</organism>
<name>A0A917Q5S3_9HYPH</name>
<protein>
    <recommendedName>
        <fullName evidence="2">Response regulatory domain-containing protein</fullName>
    </recommendedName>
</protein>
<dbReference type="PROSITE" id="PS50110">
    <property type="entry name" value="RESPONSE_REGULATORY"/>
    <property type="match status" value="1"/>
</dbReference>
<dbReference type="Proteomes" id="UP000600449">
    <property type="component" value="Unassembled WGS sequence"/>
</dbReference>
<dbReference type="AlphaFoldDB" id="A0A917Q5S3"/>
<accession>A0A917Q5S3</accession>
<dbReference type="InterPro" id="IPR001789">
    <property type="entry name" value="Sig_transdc_resp-reg_receiver"/>
</dbReference>
<dbReference type="EMBL" id="BMMF01000003">
    <property type="protein sequence ID" value="GGK27166.1"/>
    <property type="molecule type" value="Genomic_DNA"/>
</dbReference>
<dbReference type="RefSeq" id="WP_188910657.1">
    <property type="nucleotide sequence ID" value="NZ_BMMF01000003.1"/>
</dbReference>
<dbReference type="GO" id="GO:0000160">
    <property type="term" value="P:phosphorelay signal transduction system"/>
    <property type="evidence" value="ECO:0007669"/>
    <property type="project" value="InterPro"/>
</dbReference>
<dbReference type="InterPro" id="IPR011006">
    <property type="entry name" value="CheY-like_superfamily"/>
</dbReference>
<feature type="domain" description="Response regulatory" evidence="2">
    <location>
        <begin position="2"/>
        <end position="112"/>
    </location>
</feature>
<feature type="modified residue" description="4-aspartylphosphate" evidence="1">
    <location>
        <position position="51"/>
    </location>
</feature>
<dbReference type="Pfam" id="PF00072">
    <property type="entry name" value="Response_reg"/>
    <property type="match status" value="1"/>
</dbReference>
<keyword evidence="4" id="KW-1185">Reference proteome</keyword>
<keyword evidence="1" id="KW-0597">Phosphoprotein</keyword>
<evidence type="ECO:0000313" key="3">
    <source>
        <dbReference type="EMBL" id="GGK27166.1"/>
    </source>
</evidence>
<dbReference type="SUPFAM" id="SSF52172">
    <property type="entry name" value="CheY-like"/>
    <property type="match status" value="1"/>
</dbReference>
<comment type="caution">
    <text evidence="3">The sequence shown here is derived from an EMBL/GenBank/DDBJ whole genome shotgun (WGS) entry which is preliminary data.</text>
</comment>
<dbReference type="SMART" id="SM00448">
    <property type="entry name" value="REC"/>
    <property type="match status" value="1"/>
</dbReference>
<evidence type="ECO:0000256" key="1">
    <source>
        <dbReference type="PROSITE-ProRule" id="PRU00169"/>
    </source>
</evidence>
<dbReference type="Gene3D" id="3.40.50.2300">
    <property type="match status" value="1"/>
</dbReference>